<dbReference type="GO" id="GO:0051539">
    <property type="term" value="F:4 iron, 4 sulfur cluster binding"/>
    <property type="evidence" value="ECO:0007669"/>
    <property type="project" value="UniProtKB-KW"/>
</dbReference>
<evidence type="ECO:0000256" key="4">
    <source>
        <dbReference type="ARBA" id="ARBA00022679"/>
    </source>
</evidence>
<reference evidence="10" key="2">
    <citation type="submission" date="2020-09" db="EMBL/GenBank/DDBJ databases">
        <authorList>
            <person name="Sun Q."/>
            <person name="Kim S."/>
        </authorList>
    </citation>
    <scope>NUCLEOTIDE SEQUENCE</scope>
    <source>
        <strain evidence="10">KCTC 42651</strain>
    </source>
</reference>
<dbReference type="EMBL" id="BMZS01000005">
    <property type="protein sequence ID" value="GHD51273.1"/>
    <property type="molecule type" value="Genomic_DNA"/>
</dbReference>
<dbReference type="GO" id="GO:0005829">
    <property type="term" value="C:cytosol"/>
    <property type="evidence" value="ECO:0007669"/>
    <property type="project" value="TreeGrafter"/>
</dbReference>
<gene>
    <name evidence="10" type="ORF">GCM10017083_25500</name>
</gene>
<evidence type="ECO:0000313" key="11">
    <source>
        <dbReference type="Proteomes" id="UP000630353"/>
    </source>
</evidence>
<dbReference type="PANTHER" id="PTHR43409:SF7">
    <property type="entry name" value="BLL1977 PROTEIN"/>
    <property type="match status" value="1"/>
</dbReference>
<comment type="cofactor">
    <cofactor evidence="1">
        <name>[4Fe-4S] cluster</name>
        <dbReference type="ChEBI" id="CHEBI:49883"/>
    </cofactor>
</comment>
<dbReference type="InterPro" id="IPR034466">
    <property type="entry name" value="Methyltransferase_Class_B"/>
</dbReference>
<proteinExistence type="predicted"/>
<accession>A0A918XTK9</accession>
<keyword evidence="8" id="KW-0411">Iron-sulfur</keyword>
<dbReference type="PANTHER" id="PTHR43409">
    <property type="entry name" value="ANAEROBIC MAGNESIUM-PROTOPORPHYRIN IX MONOMETHYL ESTER CYCLASE-RELATED"/>
    <property type="match status" value="1"/>
</dbReference>
<dbReference type="InterPro" id="IPR058240">
    <property type="entry name" value="rSAM_sf"/>
</dbReference>
<evidence type="ECO:0000256" key="6">
    <source>
        <dbReference type="ARBA" id="ARBA00022723"/>
    </source>
</evidence>
<dbReference type="InterPro" id="IPR007197">
    <property type="entry name" value="rSAM"/>
</dbReference>
<dbReference type="InterPro" id="IPR020612">
    <property type="entry name" value="Methylthiotransferase_CS"/>
</dbReference>
<dbReference type="AlphaFoldDB" id="A0A918XTK9"/>
<dbReference type="CDD" id="cd01335">
    <property type="entry name" value="Radical_SAM"/>
    <property type="match status" value="1"/>
</dbReference>
<dbReference type="RefSeq" id="WP_189990095.1">
    <property type="nucleotide sequence ID" value="NZ_BMZS01000005.1"/>
</dbReference>
<dbReference type="Proteomes" id="UP000630353">
    <property type="component" value="Unassembled WGS sequence"/>
</dbReference>
<dbReference type="SFLD" id="SFLDS00029">
    <property type="entry name" value="Radical_SAM"/>
    <property type="match status" value="1"/>
</dbReference>
<dbReference type="InterPro" id="IPR023404">
    <property type="entry name" value="rSAM_horseshoe"/>
</dbReference>
<keyword evidence="2" id="KW-0004">4Fe-4S</keyword>
<dbReference type="GO" id="GO:0003824">
    <property type="term" value="F:catalytic activity"/>
    <property type="evidence" value="ECO:0007669"/>
    <property type="project" value="InterPro"/>
</dbReference>
<protein>
    <recommendedName>
        <fullName evidence="9">Radical SAM core domain-containing protein</fullName>
    </recommendedName>
</protein>
<evidence type="ECO:0000256" key="1">
    <source>
        <dbReference type="ARBA" id="ARBA00001966"/>
    </source>
</evidence>
<dbReference type="SUPFAM" id="SSF102114">
    <property type="entry name" value="Radical SAM enzymes"/>
    <property type="match status" value="1"/>
</dbReference>
<keyword evidence="6" id="KW-0479">Metal-binding</keyword>
<keyword evidence="3" id="KW-0489">Methyltransferase</keyword>
<dbReference type="InterPro" id="IPR051198">
    <property type="entry name" value="BchE-like"/>
</dbReference>
<sequence>MTVVSAVPGPGRLSGRKRLGLLLIKPSHYDDDGYVIQWWRSYVVNNALAVMGSVITDAAERRAAGPDVDIERRLIDEVSEVVRPDRLMRWLAGFDHAAVMLVAVQTSQFPRALDIARPFTAAGYPVVIGGVHVSGSRAMVPDWQPAFAGAAEAGVSLFAGEFEPHVDELLTDVVAGTVKPFYDRLARPADLGTAPRPRAEHGLAARTVERHFGLETGRGCPFICSFCTIINFHGRAMRHRDPSAIEAYLRECHAGGGRHFLVTDDNFARSPVWREITATMERLQRELNVEWDIAIQVDALAYRIDGFVDACRAAGIKRVFIGIESVRPDNLKAAAKGQNKMHLMRDMAMAWRRAGMLIYGAMIVGLPNDTPERVAEDVRIIQEEIPVDILSAFLLTPHPGSADHKKAVADGVEMDEDLNRYDTVHPVVAHPLMSRDQWEALYWDTWKRFYTMRYLKTVIARALRYGVNVDVVRGTFVCAYSASCHERVHPLDSGGLRLRDRRSRRPGLPKPAAIPHAIRQIAWNTVNLSRIAGLLAYGYALELYLRWERARGRLDRHTHIEPLPSAAATARFPDAPVAAAE</sequence>
<dbReference type="PROSITE" id="PS51918">
    <property type="entry name" value="RADICAL_SAM"/>
    <property type="match status" value="1"/>
</dbReference>
<evidence type="ECO:0000256" key="3">
    <source>
        <dbReference type="ARBA" id="ARBA00022603"/>
    </source>
</evidence>
<keyword evidence="4" id="KW-0808">Transferase</keyword>
<evidence type="ECO:0000256" key="7">
    <source>
        <dbReference type="ARBA" id="ARBA00023004"/>
    </source>
</evidence>
<evidence type="ECO:0000256" key="8">
    <source>
        <dbReference type="ARBA" id="ARBA00023014"/>
    </source>
</evidence>
<keyword evidence="7" id="KW-0408">Iron</keyword>
<dbReference type="Gene3D" id="3.80.30.20">
    <property type="entry name" value="tm_1862 like domain"/>
    <property type="match status" value="1"/>
</dbReference>
<evidence type="ECO:0000256" key="2">
    <source>
        <dbReference type="ARBA" id="ARBA00022485"/>
    </source>
</evidence>
<dbReference type="GO" id="GO:0046872">
    <property type="term" value="F:metal ion binding"/>
    <property type="evidence" value="ECO:0007669"/>
    <property type="project" value="UniProtKB-KW"/>
</dbReference>
<keyword evidence="11" id="KW-1185">Reference proteome</keyword>
<dbReference type="SFLD" id="SFLDG01082">
    <property type="entry name" value="B12-binding_domain_containing"/>
    <property type="match status" value="1"/>
</dbReference>
<keyword evidence="5" id="KW-0949">S-adenosyl-L-methionine</keyword>
<dbReference type="PROSITE" id="PS01278">
    <property type="entry name" value="MTTASE_RADICAL"/>
    <property type="match status" value="1"/>
</dbReference>
<dbReference type="Pfam" id="PF04055">
    <property type="entry name" value="Radical_SAM"/>
    <property type="match status" value="1"/>
</dbReference>
<dbReference type="SFLD" id="SFLDG01123">
    <property type="entry name" value="methyltransferase_(Class_B)"/>
    <property type="match status" value="1"/>
</dbReference>
<evidence type="ECO:0000256" key="5">
    <source>
        <dbReference type="ARBA" id="ARBA00022691"/>
    </source>
</evidence>
<feature type="domain" description="Radical SAM core" evidence="9">
    <location>
        <begin position="206"/>
        <end position="431"/>
    </location>
</feature>
<dbReference type="SMART" id="SM00729">
    <property type="entry name" value="Elp3"/>
    <property type="match status" value="1"/>
</dbReference>
<organism evidence="10 11">
    <name type="scientific">Thalassobaculum fulvum</name>
    <dbReference type="NCBI Taxonomy" id="1633335"/>
    <lineage>
        <taxon>Bacteria</taxon>
        <taxon>Pseudomonadati</taxon>
        <taxon>Pseudomonadota</taxon>
        <taxon>Alphaproteobacteria</taxon>
        <taxon>Rhodospirillales</taxon>
        <taxon>Thalassobaculaceae</taxon>
        <taxon>Thalassobaculum</taxon>
    </lineage>
</organism>
<name>A0A918XTK9_9PROT</name>
<evidence type="ECO:0000259" key="9">
    <source>
        <dbReference type="PROSITE" id="PS51918"/>
    </source>
</evidence>
<reference evidence="10" key="1">
    <citation type="journal article" date="2014" name="Int. J. Syst. Evol. Microbiol.">
        <title>Complete genome sequence of Corynebacterium casei LMG S-19264T (=DSM 44701T), isolated from a smear-ripened cheese.</title>
        <authorList>
            <consortium name="US DOE Joint Genome Institute (JGI-PGF)"/>
            <person name="Walter F."/>
            <person name="Albersmeier A."/>
            <person name="Kalinowski J."/>
            <person name="Ruckert C."/>
        </authorList>
    </citation>
    <scope>NUCLEOTIDE SEQUENCE</scope>
    <source>
        <strain evidence="10">KCTC 42651</strain>
    </source>
</reference>
<dbReference type="InterPro" id="IPR006638">
    <property type="entry name" value="Elp3/MiaA/NifB-like_rSAM"/>
</dbReference>
<comment type="caution">
    <text evidence="10">The sequence shown here is derived from an EMBL/GenBank/DDBJ whole genome shotgun (WGS) entry which is preliminary data.</text>
</comment>
<evidence type="ECO:0000313" key="10">
    <source>
        <dbReference type="EMBL" id="GHD51273.1"/>
    </source>
</evidence>